<evidence type="ECO:0000256" key="1">
    <source>
        <dbReference type="SAM" id="MobiDB-lite"/>
    </source>
</evidence>
<keyword evidence="2" id="KW-0812">Transmembrane</keyword>
<protein>
    <recommendedName>
        <fullName evidence="5">PH domain-containing protein</fullName>
    </recommendedName>
</protein>
<accession>A0A8J3C2K8</accession>
<keyword evidence="2" id="KW-1133">Transmembrane helix</keyword>
<evidence type="ECO:0000313" key="4">
    <source>
        <dbReference type="Proteomes" id="UP000656042"/>
    </source>
</evidence>
<keyword evidence="4" id="KW-1185">Reference proteome</keyword>
<gene>
    <name evidence="3" type="ORF">GCM10012284_39330</name>
</gene>
<dbReference type="RefSeq" id="WP_189080701.1">
    <property type="nucleotide sequence ID" value="NZ_BMMX01000018.1"/>
</dbReference>
<feature type="compositionally biased region" description="Low complexity" evidence="1">
    <location>
        <begin position="234"/>
        <end position="252"/>
    </location>
</feature>
<reference evidence="3" key="2">
    <citation type="submission" date="2020-09" db="EMBL/GenBank/DDBJ databases">
        <authorList>
            <person name="Sun Q."/>
            <person name="Zhou Y."/>
        </authorList>
    </citation>
    <scope>NUCLEOTIDE SEQUENCE</scope>
    <source>
        <strain evidence="3">CGMCC 4.7299</strain>
    </source>
</reference>
<evidence type="ECO:0008006" key="5">
    <source>
        <dbReference type="Google" id="ProtNLM"/>
    </source>
</evidence>
<sequence length="314" mass="32549">MPDQEPPAAWPQPHRSADRVLAVVGFVLLALLTAVLAVAAAVAGDIVMAIVLLLATVMFGHVAGLALSTLRRPAPPAGWSAPSAGWSAPSAGWSAPSAGPVFAGASSAGRRVPSAGLIDEPEAGMAFRYARSAYYWFTVVLAFGVVFAAAFMIGLARVGTAAAWVMAAVFAGCGLLIAWYLTVVLRLAPGVVVLTPTGIYHRSLAIEHFVPWEAVVGVLARQGRTPWITVKTSPTAPAAPTAQAAPAAQAAQTRERRHAGALSPDAQFLPFMVIRAYWLGANAGPAYQAIKHYAEHPNERPNLAAGAPPGSVTV</sequence>
<dbReference type="Proteomes" id="UP000656042">
    <property type="component" value="Unassembled WGS sequence"/>
</dbReference>
<evidence type="ECO:0000256" key="2">
    <source>
        <dbReference type="SAM" id="Phobius"/>
    </source>
</evidence>
<dbReference type="EMBL" id="BMMX01000018">
    <property type="protein sequence ID" value="GGL00911.1"/>
    <property type="molecule type" value="Genomic_DNA"/>
</dbReference>
<feature type="transmembrane region" description="Helical" evidence="2">
    <location>
        <begin position="134"/>
        <end position="155"/>
    </location>
</feature>
<dbReference type="AlphaFoldDB" id="A0A8J3C2K8"/>
<feature type="transmembrane region" description="Helical" evidence="2">
    <location>
        <begin position="161"/>
        <end position="181"/>
    </location>
</feature>
<evidence type="ECO:0000313" key="3">
    <source>
        <dbReference type="EMBL" id="GGL00911.1"/>
    </source>
</evidence>
<name>A0A8J3C2K8_9ACTN</name>
<feature type="region of interest" description="Disordered" evidence="1">
    <location>
        <begin position="234"/>
        <end position="256"/>
    </location>
</feature>
<proteinExistence type="predicted"/>
<comment type="caution">
    <text evidence="3">The sequence shown here is derived from an EMBL/GenBank/DDBJ whole genome shotgun (WGS) entry which is preliminary data.</text>
</comment>
<keyword evidence="2" id="KW-0472">Membrane</keyword>
<feature type="transmembrane region" description="Helical" evidence="2">
    <location>
        <begin position="46"/>
        <end position="67"/>
    </location>
</feature>
<reference evidence="3" key="1">
    <citation type="journal article" date="2014" name="Int. J. Syst. Evol. Microbiol.">
        <title>Complete genome sequence of Corynebacterium casei LMG S-19264T (=DSM 44701T), isolated from a smear-ripened cheese.</title>
        <authorList>
            <consortium name="US DOE Joint Genome Institute (JGI-PGF)"/>
            <person name="Walter F."/>
            <person name="Albersmeier A."/>
            <person name="Kalinowski J."/>
            <person name="Ruckert C."/>
        </authorList>
    </citation>
    <scope>NUCLEOTIDE SEQUENCE</scope>
    <source>
        <strain evidence="3">CGMCC 4.7299</strain>
    </source>
</reference>
<organism evidence="3 4">
    <name type="scientific">Mangrovihabitans endophyticus</name>
    <dbReference type="NCBI Taxonomy" id="1751298"/>
    <lineage>
        <taxon>Bacteria</taxon>
        <taxon>Bacillati</taxon>
        <taxon>Actinomycetota</taxon>
        <taxon>Actinomycetes</taxon>
        <taxon>Micromonosporales</taxon>
        <taxon>Micromonosporaceae</taxon>
        <taxon>Mangrovihabitans</taxon>
    </lineage>
</organism>
<feature type="transmembrane region" description="Helical" evidence="2">
    <location>
        <begin position="20"/>
        <end position="40"/>
    </location>
</feature>